<dbReference type="EC" id="6.1.1.19" evidence="2"/>
<dbReference type="SMART" id="SM00836">
    <property type="entry name" value="DALR_1"/>
    <property type="match status" value="1"/>
</dbReference>
<dbReference type="EMBL" id="QZAF01000747">
    <property type="protein sequence ID" value="THV64923.1"/>
    <property type="molecule type" value="Genomic_DNA"/>
</dbReference>
<evidence type="ECO:0000259" key="13">
    <source>
        <dbReference type="SMART" id="SM01016"/>
    </source>
</evidence>
<evidence type="ECO:0000313" key="14">
    <source>
        <dbReference type="EMBL" id="THV64923.1"/>
    </source>
</evidence>
<dbReference type="GO" id="GO:0005739">
    <property type="term" value="C:mitochondrion"/>
    <property type="evidence" value="ECO:0007669"/>
    <property type="project" value="TreeGrafter"/>
</dbReference>
<evidence type="ECO:0000256" key="7">
    <source>
        <dbReference type="ARBA" id="ARBA00023146"/>
    </source>
</evidence>
<keyword evidence="3 10" id="KW-0436">Ligase</keyword>
<dbReference type="InterPro" id="IPR008909">
    <property type="entry name" value="DALR_anticod-bd"/>
</dbReference>
<evidence type="ECO:0000256" key="10">
    <source>
        <dbReference type="RuleBase" id="RU363038"/>
    </source>
</evidence>
<keyword evidence="6 10" id="KW-0648">Protein biosynthesis</keyword>
<feature type="coiled-coil region" evidence="11">
    <location>
        <begin position="291"/>
        <end position="328"/>
    </location>
</feature>
<dbReference type="SUPFAM" id="SSF52374">
    <property type="entry name" value="Nucleotidylyl transferase"/>
    <property type="match status" value="1"/>
</dbReference>
<dbReference type="InterPro" id="IPR036695">
    <property type="entry name" value="Arg-tRNA-synth_N_sf"/>
</dbReference>
<dbReference type="FunFam" id="1.10.730.10:FF:000006">
    <property type="entry name" value="Arginyl-tRNA synthetase 2, mitochondrial"/>
    <property type="match status" value="1"/>
</dbReference>
<dbReference type="SUPFAM" id="SSF55190">
    <property type="entry name" value="Arginyl-tRNA synthetase (ArgRS), N-terminal 'additional' domain"/>
    <property type="match status" value="1"/>
</dbReference>
<evidence type="ECO:0000256" key="6">
    <source>
        <dbReference type="ARBA" id="ARBA00022917"/>
    </source>
</evidence>
<dbReference type="InterPro" id="IPR009080">
    <property type="entry name" value="tRNAsynth_Ia_anticodon-bd"/>
</dbReference>
<evidence type="ECO:0000256" key="5">
    <source>
        <dbReference type="ARBA" id="ARBA00022840"/>
    </source>
</evidence>
<organism evidence="14 18">
    <name type="scientific">Aureobasidium pullulans</name>
    <name type="common">Black yeast</name>
    <name type="synonym">Pullularia pullulans</name>
    <dbReference type="NCBI Taxonomy" id="5580"/>
    <lineage>
        <taxon>Eukaryota</taxon>
        <taxon>Fungi</taxon>
        <taxon>Dikarya</taxon>
        <taxon>Ascomycota</taxon>
        <taxon>Pezizomycotina</taxon>
        <taxon>Dothideomycetes</taxon>
        <taxon>Dothideomycetidae</taxon>
        <taxon>Dothideales</taxon>
        <taxon>Saccotheciaceae</taxon>
        <taxon>Aureobasidium</taxon>
    </lineage>
</organism>
<comment type="caution">
    <text evidence="14">The sequence shown here is derived from an EMBL/GenBank/DDBJ whole genome shotgun (WGS) entry which is preliminary data.</text>
</comment>
<evidence type="ECO:0000256" key="11">
    <source>
        <dbReference type="SAM" id="Coils"/>
    </source>
</evidence>
<comment type="similarity">
    <text evidence="1 10">Belongs to the class-I aminoacyl-tRNA synthetase family.</text>
</comment>
<protein>
    <recommendedName>
        <fullName evidence="2">arginine--tRNA ligase</fullName>
        <ecNumber evidence="2">6.1.1.19</ecNumber>
    </recommendedName>
    <alternativeName>
        <fullName evidence="8">Arginyl-tRNA synthetase</fullName>
    </alternativeName>
</protein>
<keyword evidence="7 10" id="KW-0030">Aminoacyl-tRNA synthetase</keyword>
<dbReference type="SMART" id="SM01016">
    <property type="entry name" value="Arg_tRNA_synt_N"/>
    <property type="match status" value="1"/>
</dbReference>
<evidence type="ECO:0000256" key="9">
    <source>
        <dbReference type="ARBA" id="ARBA00049339"/>
    </source>
</evidence>
<dbReference type="Proteomes" id="UP000304951">
    <property type="component" value="Unassembled WGS sequence"/>
</dbReference>
<dbReference type="PRINTS" id="PR01038">
    <property type="entry name" value="TRNASYNTHARG"/>
</dbReference>
<dbReference type="CDD" id="cd00671">
    <property type="entry name" value="ArgRS_core"/>
    <property type="match status" value="1"/>
</dbReference>
<dbReference type="InterPro" id="IPR005148">
    <property type="entry name" value="Arg-tRNA-synth_N"/>
</dbReference>
<dbReference type="Pfam" id="PF00750">
    <property type="entry name" value="tRNA-synt_1d"/>
    <property type="match status" value="1"/>
</dbReference>
<comment type="catalytic activity">
    <reaction evidence="9">
        <text>tRNA(Arg) + L-arginine + ATP = L-arginyl-tRNA(Arg) + AMP + diphosphate</text>
        <dbReference type="Rhea" id="RHEA:20301"/>
        <dbReference type="Rhea" id="RHEA-COMP:9658"/>
        <dbReference type="Rhea" id="RHEA-COMP:9673"/>
        <dbReference type="ChEBI" id="CHEBI:30616"/>
        <dbReference type="ChEBI" id="CHEBI:32682"/>
        <dbReference type="ChEBI" id="CHEBI:33019"/>
        <dbReference type="ChEBI" id="CHEBI:78442"/>
        <dbReference type="ChEBI" id="CHEBI:78513"/>
        <dbReference type="ChEBI" id="CHEBI:456215"/>
        <dbReference type="EC" id="6.1.1.19"/>
    </reaction>
</comment>
<dbReference type="GO" id="GO:0032543">
    <property type="term" value="P:mitochondrial translation"/>
    <property type="evidence" value="ECO:0007669"/>
    <property type="project" value="TreeGrafter"/>
</dbReference>
<dbReference type="Pfam" id="PF05746">
    <property type="entry name" value="DALR_1"/>
    <property type="match status" value="1"/>
</dbReference>
<dbReference type="NCBIfam" id="TIGR00456">
    <property type="entry name" value="argS"/>
    <property type="match status" value="1"/>
</dbReference>
<feature type="domain" description="DALR anticodon binding" evidence="12">
    <location>
        <begin position="578"/>
        <end position="695"/>
    </location>
</feature>
<dbReference type="CDD" id="cd07956">
    <property type="entry name" value="Anticodon_Ia_Arg"/>
    <property type="match status" value="1"/>
</dbReference>
<dbReference type="InterPro" id="IPR014729">
    <property type="entry name" value="Rossmann-like_a/b/a_fold"/>
</dbReference>
<dbReference type="Gene3D" id="3.30.1360.70">
    <property type="entry name" value="Arginyl tRNA synthetase N-terminal domain"/>
    <property type="match status" value="1"/>
</dbReference>
<reference evidence="17 18" key="1">
    <citation type="submission" date="2018-10" db="EMBL/GenBank/DDBJ databases">
        <title>Fifty Aureobasidium pullulans genomes reveal a recombining polyextremotolerant generalist.</title>
        <authorList>
            <person name="Gostincar C."/>
            <person name="Turk M."/>
            <person name="Zajc J."/>
            <person name="Gunde-Cimerman N."/>
        </authorList>
    </citation>
    <scope>NUCLEOTIDE SEQUENCE [LARGE SCALE GENOMIC DNA]</scope>
    <source>
        <strain evidence="15 17">EXF-10507</strain>
        <strain evidence="14 18">EXF-11900</strain>
        <strain evidence="16 19">EXF-3863</strain>
    </source>
</reference>
<evidence type="ECO:0000313" key="18">
    <source>
        <dbReference type="Proteomes" id="UP000304951"/>
    </source>
</evidence>
<dbReference type="InterPro" id="IPR001412">
    <property type="entry name" value="aa-tRNA-synth_I_CS"/>
</dbReference>
<evidence type="ECO:0000256" key="8">
    <source>
        <dbReference type="ARBA" id="ARBA00033033"/>
    </source>
</evidence>
<dbReference type="PANTHER" id="PTHR11956">
    <property type="entry name" value="ARGINYL-TRNA SYNTHETASE"/>
    <property type="match status" value="1"/>
</dbReference>
<evidence type="ECO:0000313" key="15">
    <source>
        <dbReference type="EMBL" id="THW86359.1"/>
    </source>
</evidence>
<evidence type="ECO:0000259" key="12">
    <source>
        <dbReference type="SMART" id="SM00836"/>
    </source>
</evidence>
<dbReference type="GO" id="GO:0005524">
    <property type="term" value="F:ATP binding"/>
    <property type="evidence" value="ECO:0007669"/>
    <property type="project" value="UniProtKB-KW"/>
</dbReference>
<evidence type="ECO:0000313" key="16">
    <source>
        <dbReference type="EMBL" id="THZ11242.1"/>
    </source>
</evidence>
<dbReference type="Proteomes" id="UP000304928">
    <property type="component" value="Unassembled WGS sequence"/>
</dbReference>
<evidence type="ECO:0000313" key="17">
    <source>
        <dbReference type="Proteomes" id="UP000304928"/>
    </source>
</evidence>
<evidence type="ECO:0000256" key="4">
    <source>
        <dbReference type="ARBA" id="ARBA00022741"/>
    </source>
</evidence>
<dbReference type="SUPFAM" id="SSF47323">
    <property type="entry name" value="Anticodon-binding domain of a subclass of class I aminoacyl-tRNA synthetases"/>
    <property type="match status" value="1"/>
</dbReference>
<keyword evidence="11" id="KW-0175">Coiled coil</keyword>
<dbReference type="Proteomes" id="UP000308005">
    <property type="component" value="Unassembled WGS sequence"/>
</dbReference>
<dbReference type="PANTHER" id="PTHR11956:SF11">
    <property type="entry name" value="ARGININE--TRNA LIGASE, MITOCHONDRIAL-RELATED"/>
    <property type="match status" value="1"/>
</dbReference>
<evidence type="ECO:0000256" key="1">
    <source>
        <dbReference type="ARBA" id="ARBA00005594"/>
    </source>
</evidence>
<name>A0A4S9BB68_AURPU</name>
<dbReference type="InterPro" id="IPR001278">
    <property type="entry name" value="Arg-tRNA-ligase"/>
</dbReference>
<accession>A0A4S9BB68</accession>
<dbReference type="InterPro" id="IPR035684">
    <property type="entry name" value="ArgRS_core"/>
</dbReference>
<dbReference type="PROSITE" id="PS00178">
    <property type="entry name" value="AA_TRNA_LIGASE_I"/>
    <property type="match status" value="1"/>
</dbReference>
<evidence type="ECO:0000256" key="2">
    <source>
        <dbReference type="ARBA" id="ARBA00012837"/>
    </source>
</evidence>
<keyword evidence="4 10" id="KW-0547">Nucleotide-binding</keyword>
<evidence type="ECO:0000256" key="3">
    <source>
        <dbReference type="ARBA" id="ARBA00022598"/>
    </source>
</evidence>
<dbReference type="GO" id="GO:0004814">
    <property type="term" value="F:arginine-tRNA ligase activity"/>
    <property type="evidence" value="ECO:0007669"/>
    <property type="project" value="UniProtKB-EC"/>
</dbReference>
<evidence type="ECO:0000313" key="19">
    <source>
        <dbReference type="Proteomes" id="UP000308005"/>
    </source>
</evidence>
<sequence>MRAVQIRRAASFFGHFPSTIPRQFSRSISHQVRSHSQTFSIPKSFNHKGVTMEDLTSSLKTLGLSSVPQLEKIATFPTYNQVDIYRSHIAELLAPITGVAAEQIYPLLQWTQVLEYGDLMLPVPALRIKGKKPDALAVEIKDKFPESPLLLPPVAEKTFVRFFFKPDPLAKLVLPSILKNTTKYGFNPNLGLKDPKDPSSERKKMIVEFSSPNIAKPFHAGHLRSTIIGGFLGNLYEAAGWDVTRMNYLGDWGKQYGVLAIGFEKFGSDEALEANPIGHLYEVYVKVSAIAHDEAEQMKALKAKIVELEGKNESVVEQQAEIERIEKTGIDQQARDYFKRMADGEKDALGIWARFRDLSIVKYKQTYARLNITYDDYSGESQVKNESMETAAKVLEEKKISEQSEGAVLVDLTKYQKKLGKALVKKRDGTTLYLTRDIGAAVERHQKYHFDKMIYVVASQQDLHLAQLFKILEVMGDEYAEVASKCQHINFGMVLGMSTRKGTAKFLDDILRDVGEKMHDVMRSNEGKYVQVENPEQTADTLGISAVMVQDMSGKRINNYEFDINRMTSFEGDTGPYLQYAHARLCSIARKTEFTAEELATADWSLLTEKHAVDVIRSLAQWPDTFTNTIKTQEPVTVLTYLFKMSHMLSSSYEQLNVMKAEPEVKKARAALYECARQVLYNGMRLLGLNPVSRM</sequence>
<proteinExistence type="inferred from homology"/>
<gene>
    <name evidence="16" type="ORF">D6C91_09475</name>
    <name evidence="15" type="ORF">D6D15_07441</name>
    <name evidence="14" type="ORF">D6D28_09511</name>
</gene>
<dbReference type="EMBL" id="QZBM01000784">
    <property type="protein sequence ID" value="THZ11242.1"/>
    <property type="molecule type" value="Genomic_DNA"/>
</dbReference>
<keyword evidence="5 10" id="KW-0067">ATP-binding</keyword>
<feature type="domain" description="Arginyl tRNA synthetase N-terminal" evidence="13">
    <location>
        <begin position="83"/>
        <end position="164"/>
    </location>
</feature>
<dbReference type="AlphaFoldDB" id="A0A4S9BB68"/>
<dbReference type="EMBL" id="QZAR01000153">
    <property type="protein sequence ID" value="THW86359.1"/>
    <property type="molecule type" value="Genomic_DNA"/>
</dbReference>
<dbReference type="GO" id="GO:0006420">
    <property type="term" value="P:arginyl-tRNA aminoacylation"/>
    <property type="evidence" value="ECO:0007669"/>
    <property type="project" value="InterPro"/>
</dbReference>
<dbReference type="Gene3D" id="3.40.50.620">
    <property type="entry name" value="HUPs"/>
    <property type="match status" value="1"/>
</dbReference>
<dbReference type="Gene3D" id="1.10.730.10">
    <property type="entry name" value="Isoleucyl-tRNA Synthetase, Domain 1"/>
    <property type="match status" value="1"/>
</dbReference>